<dbReference type="InterPro" id="IPR057326">
    <property type="entry name" value="KR_dom"/>
</dbReference>
<dbReference type="PRINTS" id="PR00081">
    <property type="entry name" value="GDHRDH"/>
</dbReference>
<comment type="function">
    <text evidence="8">Catalyzes the NADPH-dependent reduction of beta-ketoacyl-ACP substrates to beta-hydroxyacyl-ACP products, the first reductive step in the elongation cycle of fatty acid biosynthesis.</text>
</comment>
<gene>
    <name evidence="10" type="ORF">SAMN05660462_01243</name>
</gene>
<dbReference type="GO" id="GO:0004316">
    <property type="term" value="F:3-oxoacyl-[acyl-carrier-protein] reductase (NADPH) activity"/>
    <property type="evidence" value="ECO:0007669"/>
    <property type="project" value="UniProtKB-UniRule"/>
</dbReference>
<dbReference type="PRINTS" id="PR00080">
    <property type="entry name" value="SDRFAMILY"/>
</dbReference>
<evidence type="ECO:0000256" key="2">
    <source>
        <dbReference type="ARBA" id="ARBA00012948"/>
    </source>
</evidence>
<keyword evidence="8" id="KW-0443">Lipid metabolism</keyword>
<dbReference type="NCBIfam" id="NF004198">
    <property type="entry name" value="PRK05653.1-3"/>
    <property type="match status" value="1"/>
</dbReference>
<feature type="domain" description="Ketoreductase" evidence="9">
    <location>
        <begin position="6"/>
        <end position="185"/>
    </location>
</feature>
<feature type="binding site" evidence="7">
    <location>
        <begin position="12"/>
        <end position="15"/>
    </location>
    <ligand>
        <name>NADP(+)</name>
        <dbReference type="ChEBI" id="CHEBI:58349"/>
    </ligand>
</feature>
<comment type="pathway">
    <text evidence="8">Lipid metabolism; fatty acid biosynthesis.</text>
</comment>
<dbReference type="STRING" id="415015.SAMN05660462_01243"/>
<evidence type="ECO:0000256" key="5">
    <source>
        <dbReference type="ARBA" id="ARBA00048508"/>
    </source>
</evidence>
<dbReference type="InterPro" id="IPR020904">
    <property type="entry name" value="Sc_DH/Rdtase_CS"/>
</dbReference>
<dbReference type="PANTHER" id="PTHR42760:SF133">
    <property type="entry name" value="3-OXOACYL-[ACYL-CARRIER-PROTEIN] REDUCTASE"/>
    <property type="match status" value="1"/>
</dbReference>
<proteinExistence type="inferred from homology"/>
<comment type="subunit">
    <text evidence="8">Homotetramer.</text>
</comment>
<reference evidence="10 11" key="1">
    <citation type="submission" date="2016-10" db="EMBL/GenBank/DDBJ databases">
        <authorList>
            <person name="de Groot N.N."/>
        </authorList>
    </citation>
    <scope>NUCLEOTIDE SEQUENCE [LARGE SCALE GENOMIC DNA]</scope>
    <source>
        <strain evidence="10 11">DSM 21650</strain>
    </source>
</reference>
<accession>A0A1H3NTB9</accession>
<evidence type="ECO:0000256" key="7">
    <source>
        <dbReference type="PIRSR" id="PIRSR611284-2"/>
    </source>
</evidence>
<dbReference type="EMBL" id="FNQE01000011">
    <property type="protein sequence ID" value="SDY92058.1"/>
    <property type="molecule type" value="Genomic_DNA"/>
</dbReference>
<dbReference type="GO" id="GO:0048038">
    <property type="term" value="F:quinone binding"/>
    <property type="evidence" value="ECO:0007669"/>
    <property type="project" value="TreeGrafter"/>
</dbReference>
<feature type="binding site" evidence="7">
    <location>
        <position position="187"/>
    </location>
    <ligand>
        <name>NADP(+)</name>
        <dbReference type="ChEBI" id="CHEBI:58349"/>
    </ligand>
</feature>
<evidence type="ECO:0000313" key="10">
    <source>
        <dbReference type="EMBL" id="SDY92058.1"/>
    </source>
</evidence>
<dbReference type="NCBIfam" id="NF009466">
    <property type="entry name" value="PRK12826.1-2"/>
    <property type="match status" value="1"/>
</dbReference>
<dbReference type="FunFam" id="3.40.50.720:FF:000115">
    <property type="entry name" value="3-oxoacyl-[acyl-carrier-protein] reductase FabG"/>
    <property type="match status" value="1"/>
</dbReference>
<evidence type="ECO:0000256" key="8">
    <source>
        <dbReference type="RuleBase" id="RU366074"/>
    </source>
</evidence>
<dbReference type="GO" id="GO:0006633">
    <property type="term" value="P:fatty acid biosynthetic process"/>
    <property type="evidence" value="ECO:0007669"/>
    <property type="project" value="UniProtKB-UniPathway"/>
</dbReference>
<dbReference type="GO" id="GO:0051287">
    <property type="term" value="F:NAD binding"/>
    <property type="evidence" value="ECO:0007669"/>
    <property type="project" value="UniProtKB-UniRule"/>
</dbReference>
<keyword evidence="11" id="KW-1185">Reference proteome</keyword>
<evidence type="ECO:0000259" key="9">
    <source>
        <dbReference type="SMART" id="SM00822"/>
    </source>
</evidence>
<dbReference type="Pfam" id="PF13561">
    <property type="entry name" value="adh_short_C2"/>
    <property type="match status" value="1"/>
</dbReference>
<dbReference type="NCBIfam" id="NF005559">
    <property type="entry name" value="PRK07231.1"/>
    <property type="match status" value="1"/>
</dbReference>
<evidence type="ECO:0000313" key="11">
    <source>
        <dbReference type="Proteomes" id="UP000198625"/>
    </source>
</evidence>
<sequence length="246" mass="25975">MKLLDKVAIITGAGRGIGEATAKKFVQEGAKVVIADISQADVDRTVEEIKAMGGEAIGAIVDVTSLESVNKMVKETVEKYGKLDIIVNNAGITADNTLVKMSEAEFDRVINVNLKGVYNCGQEAAKVMAEQGGGVILNASSVVGVYGNFGQTNYAATKWGVIGMTKTWAKELGKKGVRVNAVAPGFILTPMTEKMPEKVLDMMKDKAPLKRLGTPEDIANAYTFLASDEASFITGAVLEVTGGVVL</sequence>
<dbReference type="InterPro" id="IPR036291">
    <property type="entry name" value="NAD(P)-bd_dom_sf"/>
</dbReference>
<feature type="binding site" evidence="7">
    <location>
        <begin position="154"/>
        <end position="158"/>
    </location>
    <ligand>
        <name>NADP(+)</name>
        <dbReference type="ChEBI" id="CHEBI:58349"/>
    </ligand>
</feature>
<comment type="similarity">
    <text evidence="1 8">Belongs to the short-chain dehydrogenases/reductases (SDR) family.</text>
</comment>
<dbReference type="NCBIfam" id="TIGR01830">
    <property type="entry name" value="3oxo_ACP_reduc"/>
    <property type="match status" value="1"/>
</dbReference>
<keyword evidence="3 7" id="KW-0521">NADP</keyword>
<evidence type="ECO:0000256" key="4">
    <source>
        <dbReference type="ARBA" id="ARBA00023002"/>
    </source>
</evidence>
<comment type="catalytic activity">
    <reaction evidence="5 8">
        <text>a (3R)-hydroxyacyl-[ACP] + NADP(+) = a 3-oxoacyl-[ACP] + NADPH + H(+)</text>
        <dbReference type="Rhea" id="RHEA:17397"/>
        <dbReference type="Rhea" id="RHEA-COMP:9916"/>
        <dbReference type="Rhea" id="RHEA-COMP:9945"/>
        <dbReference type="ChEBI" id="CHEBI:15378"/>
        <dbReference type="ChEBI" id="CHEBI:57783"/>
        <dbReference type="ChEBI" id="CHEBI:58349"/>
        <dbReference type="ChEBI" id="CHEBI:78776"/>
        <dbReference type="ChEBI" id="CHEBI:78827"/>
        <dbReference type="EC" id="1.1.1.100"/>
    </reaction>
</comment>
<organism evidence="10 11">
    <name type="scientific">Proteiniborus ethanoligenes</name>
    <dbReference type="NCBI Taxonomy" id="415015"/>
    <lineage>
        <taxon>Bacteria</taxon>
        <taxon>Bacillati</taxon>
        <taxon>Bacillota</taxon>
        <taxon>Clostridia</taxon>
        <taxon>Eubacteriales</taxon>
        <taxon>Proteiniborus</taxon>
    </lineage>
</organism>
<dbReference type="SUPFAM" id="SSF51735">
    <property type="entry name" value="NAD(P)-binding Rossmann-fold domains"/>
    <property type="match status" value="1"/>
</dbReference>
<dbReference type="UniPathway" id="UPA00094"/>
<keyword evidence="8" id="KW-0275">Fatty acid biosynthesis</keyword>
<feature type="binding site" evidence="7">
    <location>
        <position position="89"/>
    </location>
    <ligand>
        <name>NADP(+)</name>
        <dbReference type="ChEBI" id="CHEBI:58349"/>
    </ligand>
</feature>
<keyword evidence="4 8" id="KW-0560">Oxidoreductase</keyword>
<dbReference type="PROSITE" id="PS00061">
    <property type="entry name" value="ADH_SHORT"/>
    <property type="match status" value="1"/>
</dbReference>
<keyword evidence="8" id="KW-0444">Lipid biosynthesis</keyword>
<dbReference type="Gene3D" id="3.40.50.720">
    <property type="entry name" value="NAD(P)-binding Rossmann-like Domain"/>
    <property type="match status" value="1"/>
</dbReference>
<dbReference type="RefSeq" id="WP_091728692.1">
    <property type="nucleotide sequence ID" value="NZ_FNQE01000011.1"/>
</dbReference>
<dbReference type="SMART" id="SM00822">
    <property type="entry name" value="PKS_KR"/>
    <property type="match status" value="1"/>
</dbReference>
<dbReference type="AlphaFoldDB" id="A0A1H3NTB9"/>
<dbReference type="InterPro" id="IPR011284">
    <property type="entry name" value="3oxo_ACP_reduc"/>
</dbReference>
<dbReference type="PANTHER" id="PTHR42760">
    <property type="entry name" value="SHORT-CHAIN DEHYDROGENASES/REDUCTASES FAMILY MEMBER"/>
    <property type="match status" value="1"/>
</dbReference>
<evidence type="ECO:0000256" key="6">
    <source>
        <dbReference type="PIRSR" id="PIRSR611284-1"/>
    </source>
</evidence>
<dbReference type="EC" id="1.1.1.100" evidence="2 8"/>
<evidence type="ECO:0000256" key="1">
    <source>
        <dbReference type="ARBA" id="ARBA00006484"/>
    </source>
</evidence>
<dbReference type="Proteomes" id="UP000198625">
    <property type="component" value="Unassembled WGS sequence"/>
</dbReference>
<feature type="active site" description="Proton acceptor" evidence="6">
    <location>
        <position position="154"/>
    </location>
</feature>
<evidence type="ECO:0000256" key="3">
    <source>
        <dbReference type="ARBA" id="ARBA00022857"/>
    </source>
</evidence>
<keyword evidence="8" id="KW-0276">Fatty acid metabolism</keyword>
<dbReference type="OrthoDB" id="9803333at2"/>
<name>A0A1H3NTB9_9FIRM</name>
<dbReference type="InterPro" id="IPR002347">
    <property type="entry name" value="SDR_fam"/>
</dbReference>
<protein>
    <recommendedName>
        <fullName evidence="2 8">3-oxoacyl-[acyl-carrier-protein] reductase</fullName>
        <ecNumber evidence="2 8">1.1.1.100</ecNumber>
    </recommendedName>
</protein>
<dbReference type="CDD" id="cd05333">
    <property type="entry name" value="BKR_SDR_c"/>
    <property type="match status" value="1"/>
</dbReference>